<proteinExistence type="inferred from homology"/>
<dbReference type="Gene3D" id="2.60.40.1120">
    <property type="entry name" value="Carboxypeptidase-like, regulatory domain"/>
    <property type="match status" value="1"/>
</dbReference>
<reference evidence="10 11" key="1">
    <citation type="submission" date="2016-10" db="EMBL/GenBank/DDBJ databases">
        <authorList>
            <person name="de Groot N.N."/>
        </authorList>
    </citation>
    <scope>NUCLEOTIDE SEQUENCE [LARGE SCALE GENOMIC DNA]</scope>
    <source>
        <strain evidence="10 11">DSM 28286</strain>
    </source>
</reference>
<keyword evidence="3 7" id="KW-1134">Transmembrane beta strand</keyword>
<comment type="similarity">
    <text evidence="7">Belongs to the TonB-dependent receptor family.</text>
</comment>
<dbReference type="Gene3D" id="2.170.130.10">
    <property type="entry name" value="TonB-dependent receptor, plug domain"/>
    <property type="match status" value="1"/>
</dbReference>
<keyword evidence="8" id="KW-0732">Signal</keyword>
<evidence type="ECO:0000256" key="5">
    <source>
        <dbReference type="ARBA" id="ARBA00023136"/>
    </source>
</evidence>
<dbReference type="PROSITE" id="PS52016">
    <property type="entry name" value="TONB_DEPENDENT_REC_3"/>
    <property type="match status" value="1"/>
</dbReference>
<dbReference type="InterPro" id="IPR037066">
    <property type="entry name" value="Plug_dom_sf"/>
</dbReference>
<accession>A0A1I5Y2B3</accession>
<dbReference type="Gene3D" id="2.40.170.20">
    <property type="entry name" value="TonB-dependent receptor, beta-barrel domain"/>
    <property type="match status" value="1"/>
</dbReference>
<dbReference type="Proteomes" id="UP000199031">
    <property type="component" value="Unassembled WGS sequence"/>
</dbReference>
<keyword evidence="11" id="KW-1185">Reference proteome</keyword>
<evidence type="ECO:0000256" key="7">
    <source>
        <dbReference type="PROSITE-ProRule" id="PRU01360"/>
    </source>
</evidence>
<feature type="domain" description="TonB-dependent receptor plug" evidence="9">
    <location>
        <begin position="116"/>
        <end position="223"/>
    </location>
</feature>
<dbReference type="SUPFAM" id="SSF49464">
    <property type="entry name" value="Carboxypeptidase regulatory domain-like"/>
    <property type="match status" value="1"/>
</dbReference>
<organism evidence="10 11">
    <name type="scientific">Parafilimonas terrae</name>
    <dbReference type="NCBI Taxonomy" id="1465490"/>
    <lineage>
        <taxon>Bacteria</taxon>
        <taxon>Pseudomonadati</taxon>
        <taxon>Bacteroidota</taxon>
        <taxon>Chitinophagia</taxon>
        <taxon>Chitinophagales</taxon>
        <taxon>Chitinophagaceae</taxon>
        <taxon>Parafilimonas</taxon>
    </lineage>
</organism>
<evidence type="ECO:0000313" key="10">
    <source>
        <dbReference type="EMBL" id="SFQ38392.1"/>
    </source>
</evidence>
<comment type="subcellular location">
    <subcellularLocation>
        <location evidence="1 7">Cell outer membrane</location>
        <topology evidence="1 7">Multi-pass membrane protein</topology>
    </subcellularLocation>
</comment>
<dbReference type="InterPro" id="IPR008969">
    <property type="entry name" value="CarboxyPept-like_regulatory"/>
</dbReference>
<evidence type="ECO:0000256" key="1">
    <source>
        <dbReference type="ARBA" id="ARBA00004571"/>
    </source>
</evidence>
<dbReference type="NCBIfam" id="TIGR04057">
    <property type="entry name" value="SusC_RagA_signa"/>
    <property type="match status" value="1"/>
</dbReference>
<name>A0A1I5Y2B3_9BACT</name>
<sequence>MKQKLVLLILSFGFVITALAQQRQITGTVLDSATNKGLAGASIMIKNSKKGVATDASGKFAIAVPANNENVILVVSNAGYNQQEIEVGAQNVLTIVMTPDLKQLSDVVVIGYGAVKKKDLTGAVASIKSEDIVRSNPTNAEKAMQGQFAGVNITKASNLPGQAFSMDIRGENTITGVTEPLVVIDGVMGGRIEDINPADIQSIDILKDASSTAIYGSRGANGVVIITSKKGSSGKAKFTVDAYFGQKTPAHLPDFQTAQQFYQSQYTDVILNNGTPATFSSNELEMINSDKTTDWVDEITRTGIQTGTTAAVSGGFGGTTYRFSGGFLQEDGTIKHTSYKRYSLNGSVDSRINSFIRVGFTAFINYSENPRSSLEALRSAYRARPTGVVYYDDLVNPSDGYDEAQGPWNGYAVWMGIKDNQVMSPVVEVDPGNARYLVKAANQMGNAYAEITLLKGLSFKSSISASNIDTRTGDYRGTYTKDRAGSKLPRANYSDAGITSWTFDNQLTYNYSSGKSKINATALQSAFKTKTENYAISVQNLPFASLWHNLGSAGLSNITALSSDYVQNTLQSYMGRINYTYDDKYIVTLTGRGDGASQLANGNKWAFFPSGAFAWRVIDENFMANSKVFSDLKLRLTYGQVGNSNVSPYSTQAQILNTVYSYDQLAGNAFAPGTLGNKDLKWERSEEVNLGLDMGFFNNRLTATVELYKKNTKDLILEQNLPTSTGFEVVTANVGKISNKGIEVLLNSTNIRSKDFSWRTTINFSKNINRIEALANGVDAIIGNSLFVGESVKSYYDYKFTGIWQIADSSKAASYSQLPGQVKVIDKNGDGVISSSTDKDDRMVLGSQLPNYTIGMTNYFTYKNFDLSFFMYYRNGTMFMNGLFGGGTMADYTNNRYNHIVLNYWTRNNPTNDMYGVGVSQPYKNAIAYQIANFLRVSDITVGYTMPGVKLKKYSMDKFRVYLQVTNPFIFTKYKGMDPEYNSNTYVDDVPNMVYTLGLSIGF</sequence>
<evidence type="ECO:0000256" key="6">
    <source>
        <dbReference type="ARBA" id="ARBA00023237"/>
    </source>
</evidence>
<evidence type="ECO:0000256" key="4">
    <source>
        <dbReference type="ARBA" id="ARBA00022692"/>
    </source>
</evidence>
<dbReference type="RefSeq" id="WP_177191932.1">
    <property type="nucleotide sequence ID" value="NZ_FOXQ01000010.1"/>
</dbReference>
<gene>
    <name evidence="10" type="ORF">SAMN05444277_110109</name>
</gene>
<evidence type="ECO:0000313" key="11">
    <source>
        <dbReference type="Proteomes" id="UP000199031"/>
    </source>
</evidence>
<dbReference type="InterPro" id="IPR023996">
    <property type="entry name" value="TonB-dep_OMP_SusC/RagA"/>
</dbReference>
<dbReference type="InterPro" id="IPR036942">
    <property type="entry name" value="Beta-barrel_TonB_sf"/>
</dbReference>
<dbReference type="EMBL" id="FOXQ01000010">
    <property type="protein sequence ID" value="SFQ38392.1"/>
    <property type="molecule type" value="Genomic_DNA"/>
</dbReference>
<feature type="signal peptide" evidence="8">
    <location>
        <begin position="1"/>
        <end position="20"/>
    </location>
</feature>
<dbReference type="Pfam" id="PF13715">
    <property type="entry name" value="CarbopepD_reg_2"/>
    <property type="match status" value="1"/>
</dbReference>
<dbReference type="InterPro" id="IPR039426">
    <property type="entry name" value="TonB-dep_rcpt-like"/>
</dbReference>
<feature type="chain" id="PRO_5011624881" evidence="8">
    <location>
        <begin position="21"/>
        <end position="1003"/>
    </location>
</feature>
<dbReference type="InterPro" id="IPR023997">
    <property type="entry name" value="TonB-dep_OMP_SusC/RagA_CS"/>
</dbReference>
<evidence type="ECO:0000256" key="2">
    <source>
        <dbReference type="ARBA" id="ARBA00022448"/>
    </source>
</evidence>
<dbReference type="GO" id="GO:0009279">
    <property type="term" value="C:cell outer membrane"/>
    <property type="evidence" value="ECO:0007669"/>
    <property type="project" value="UniProtKB-SubCell"/>
</dbReference>
<evidence type="ECO:0000256" key="8">
    <source>
        <dbReference type="SAM" id="SignalP"/>
    </source>
</evidence>
<keyword evidence="4 7" id="KW-0812">Transmembrane</keyword>
<evidence type="ECO:0000256" key="3">
    <source>
        <dbReference type="ARBA" id="ARBA00022452"/>
    </source>
</evidence>
<dbReference type="STRING" id="1465490.SAMN05444277_110109"/>
<dbReference type="InterPro" id="IPR012910">
    <property type="entry name" value="Plug_dom"/>
</dbReference>
<evidence type="ECO:0000259" key="9">
    <source>
        <dbReference type="Pfam" id="PF07715"/>
    </source>
</evidence>
<dbReference type="NCBIfam" id="TIGR04056">
    <property type="entry name" value="OMP_RagA_SusC"/>
    <property type="match status" value="1"/>
</dbReference>
<dbReference type="SUPFAM" id="SSF56935">
    <property type="entry name" value="Porins"/>
    <property type="match status" value="1"/>
</dbReference>
<dbReference type="Pfam" id="PF07715">
    <property type="entry name" value="Plug"/>
    <property type="match status" value="1"/>
</dbReference>
<keyword evidence="5 7" id="KW-0472">Membrane</keyword>
<keyword evidence="2 7" id="KW-0813">Transport</keyword>
<dbReference type="AlphaFoldDB" id="A0A1I5Y2B3"/>
<keyword evidence="6 7" id="KW-0998">Cell outer membrane</keyword>
<protein>
    <submittedName>
        <fullName evidence="10">TonB-linked outer membrane protein, SusC/RagA family</fullName>
    </submittedName>
</protein>